<evidence type="ECO:0000313" key="2">
    <source>
        <dbReference type="EMBL" id="ACL75455.1"/>
    </source>
</evidence>
<dbReference type="AlphaFoldDB" id="B8HZV5"/>
<dbReference type="Gene3D" id="2.10.10.30">
    <property type="match status" value="1"/>
</dbReference>
<dbReference type="HOGENOM" id="CLU_2896281_0_0_9"/>
<protein>
    <recommendedName>
        <fullName evidence="1">Major tropism determinant N-terminal domain-containing protein</fullName>
    </recommendedName>
</protein>
<dbReference type="Proteomes" id="UP000001349">
    <property type="component" value="Chromosome"/>
</dbReference>
<dbReference type="EMBL" id="CP001348">
    <property type="protein sequence ID" value="ACL75455.1"/>
    <property type="molecule type" value="Genomic_DNA"/>
</dbReference>
<dbReference type="RefSeq" id="WP_015924611.1">
    <property type="nucleotide sequence ID" value="NC_011898.1"/>
</dbReference>
<dbReference type="eggNOG" id="ENOG50327X5">
    <property type="taxonomic scope" value="Bacteria"/>
</dbReference>
<dbReference type="OrthoDB" id="2623455at2"/>
<proteinExistence type="predicted"/>
<reference evidence="2 3" key="1">
    <citation type="submission" date="2009-01" db="EMBL/GenBank/DDBJ databases">
        <title>Complete sequence of Clostridium cellulolyticum H10.</title>
        <authorList>
            <consortium name="US DOE Joint Genome Institute"/>
            <person name="Lucas S."/>
            <person name="Copeland A."/>
            <person name="Lapidus A."/>
            <person name="Glavina del Rio T."/>
            <person name="Dalin E."/>
            <person name="Tice H."/>
            <person name="Bruce D."/>
            <person name="Goodwin L."/>
            <person name="Pitluck S."/>
            <person name="Chertkov O."/>
            <person name="Saunders E."/>
            <person name="Brettin T."/>
            <person name="Detter J.C."/>
            <person name="Han C."/>
            <person name="Larimer F."/>
            <person name="Land M."/>
            <person name="Hauser L."/>
            <person name="Kyrpides N."/>
            <person name="Ivanova N."/>
            <person name="Zhou J."/>
            <person name="Richardson P."/>
        </authorList>
    </citation>
    <scope>NUCLEOTIDE SEQUENCE [LARGE SCALE GENOMIC DNA]</scope>
    <source>
        <strain evidence="3">ATCC 35319 / DSM 5812 / JCM 6584 / H10</strain>
    </source>
</reference>
<accession>B8HZV5</accession>
<gene>
    <name evidence="2" type="ordered locus">Ccel_1096</name>
</gene>
<evidence type="ECO:0000259" key="1">
    <source>
        <dbReference type="Pfam" id="PF18454"/>
    </source>
</evidence>
<evidence type="ECO:0000313" key="3">
    <source>
        <dbReference type="Proteomes" id="UP000001349"/>
    </source>
</evidence>
<name>B8HZV5_RUMCH</name>
<sequence length="67" mass="7573">MENNKTLICIRRGTKSELKEIVLQEGELGFTTDTHELYIGSDCGNLLLSKGKRKRKNSDKEKKSEGC</sequence>
<keyword evidence="3" id="KW-1185">Reference proteome</keyword>
<dbReference type="InterPro" id="IPR041352">
    <property type="entry name" value="Mtd_N"/>
</dbReference>
<dbReference type="KEGG" id="cce:Ccel_1096"/>
<feature type="domain" description="Major tropism determinant N-terminal" evidence="1">
    <location>
        <begin position="10"/>
        <end position="40"/>
    </location>
</feature>
<dbReference type="STRING" id="394503.Ccel_1096"/>
<dbReference type="Pfam" id="PF18454">
    <property type="entry name" value="Mtd_N"/>
    <property type="match status" value="1"/>
</dbReference>
<organism evidence="2 3">
    <name type="scientific">Ruminiclostridium cellulolyticum (strain ATCC 35319 / DSM 5812 / JCM 6584 / H10)</name>
    <name type="common">Clostridium cellulolyticum</name>
    <dbReference type="NCBI Taxonomy" id="394503"/>
    <lineage>
        <taxon>Bacteria</taxon>
        <taxon>Bacillati</taxon>
        <taxon>Bacillota</taxon>
        <taxon>Clostridia</taxon>
        <taxon>Eubacteriales</taxon>
        <taxon>Oscillospiraceae</taxon>
        <taxon>Ruminiclostridium</taxon>
    </lineage>
</organism>